<dbReference type="PANTHER" id="PTHR30636:SF3">
    <property type="entry name" value="UPF0701 PROTEIN YICC"/>
    <property type="match status" value="1"/>
</dbReference>
<evidence type="ECO:0000256" key="1">
    <source>
        <dbReference type="ARBA" id="ARBA00001968"/>
    </source>
</evidence>
<gene>
    <name evidence="8" type="ORF">J2Z83_000249</name>
</gene>
<name>A0ABS4IB59_9BACI</name>
<comment type="similarity">
    <text evidence="5">Belongs to the YicC/YloC family.</text>
</comment>
<dbReference type="NCBIfam" id="TIGR00255">
    <property type="entry name" value="YicC/YloC family endoribonuclease"/>
    <property type="match status" value="1"/>
</dbReference>
<evidence type="ECO:0000259" key="7">
    <source>
        <dbReference type="Pfam" id="PF08340"/>
    </source>
</evidence>
<dbReference type="InterPro" id="IPR013551">
    <property type="entry name" value="YicC-like_C"/>
</dbReference>
<dbReference type="EMBL" id="JAGGKX010000001">
    <property type="protein sequence ID" value="MBP1968157.1"/>
    <property type="molecule type" value="Genomic_DNA"/>
</dbReference>
<keyword evidence="9" id="KW-1185">Reference proteome</keyword>
<evidence type="ECO:0000313" key="9">
    <source>
        <dbReference type="Proteomes" id="UP001519345"/>
    </source>
</evidence>
<dbReference type="PANTHER" id="PTHR30636">
    <property type="entry name" value="UPF0701 PROTEIN YICC"/>
    <property type="match status" value="1"/>
</dbReference>
<accession>A0ABS4IB59</accession>
<dbReference type="InterPro" id="IPR005229">
    <property type="entry name" value="YicC/YloC-like"/>
</dbReference>
<proteinExistence type="inferred from homology"/>
<keyword evidence="4" id="KW-0378">Hydrolase</keyword>
<dbReference type="InterPro" id="IPR013527">
    <property type="entry name" value="YicC-like_N"/>
</dbReference>
<comment type="cofactor">
    <cofactor evidence="1">
        <name>a divalent metal cation</name>
        <dbReference type="ChEBI" id="CHEBI:60240"/>
    </cofactor>
</comment>
<dbReference type="Pfam" id="PF03755">
    <property type="entry name" value="YicC-like_N"/>
    <property type="match status" value="1"/>
</dbReference>
<evidence type="ECO:0000259" key="6">
    <source>
        <dbReference type="Pfam" id="PF03755"/>
    </source>
</evidence>
<keyword evidence="3" id="KW-0255">Endonuclease</keyword>
<evidence type="ECO:0000256" key="5">
    <source>
        <dbReference type="ARBA" id="ARBA00035648"/>
    </source>
</evidence>
<evidence type="ECO:0000256" key="2">
    <source>
        <dbReference type="ARBA" id="ARBA00022722"/>
    </source>
</evidence>
<reference evidence="8 9" key="1">
    <citation type="submission" date="2021-03" db="EMBL/GenBank/DDBJ databases">
        <title>Genomic Encyclopedia of Type Strains, Phase IV (KMG-IV): sequencing the most valuable type-strain genomes for metagenomic binning, comparative biology and taxonomic classification.</title>
        <authorList>
            <person name="Goeker M."/>
        </authorList>
    </citation>
    <scope>NUCLEOTIDE SEQUENCE [LARGE SCALE GENOMIC DNA]</scope>
    <source>
        <strain evidence="8 9">DSM 25609</strain>
    </source>
</reference>
<feature type="domain" description="Endoribonuclease YicC-like C-terminal" evidence="7">
    <location>
        <begin position="176"/>
        <end position="294"/>
    </location>
</feature>
<evidence type="ECO:0000313" key="8">
    <source>
        <dbReference type="EMBL" id="MBP1968157.1"/>
    </source>
</evidence>
<organism evidence="8 9">
    <name type="scientific">Virgibacillus natechei</name>
    <dbReference type="NCBI Taxonomy" id="1216297"/>
    <lineage>
        <taxon>Bacteria</taxon>
        <taxon>Bacillati</taxon>
        <taxon>Bacillota</taxon>
        <taxon>Bacilli</taxon>
        <taxon>Bacillales</taxon>
        <taxon>Bacillaceae</taxon>
        <taxon>Virgibacillus</taxon>
    </lineage>
</organism>
<dbReference type="Proteomes" id="UP001519345">
    <property type="component" value="Unassembled WGS sequence"/>
</dbReference>
<keyword evidence="2" id="KW-0540">Nuclease</keyword>
<sequence>MMTISMTGYGRSVLNVEDKTIVVEIRTVNHRYLDFTAKIPRTFLFLEGQIKKIIQSYFGRGRIEVFVSIEGETFLQKTVKTDWDLMDQYMDQLRMAKSRYDLIGDIPATILTSIPDLITIQEPEYQPDELQAFILECTEQSCKRVLKMREEEGIFLDHDLRERIHIVRTIISSLQTHRDRVSEDYRERIQERIENHLDDTFSFDQTRIHQEIVLLAEKGDITEEIVRLLSHIEHFTDTLNRPDPVGRTLDFITQEMHREANTIGSKSTDIKISEFTVSLKREIDKMKEQLQNIE</sequence>
<comment type="caution">
    <text evidence="8">The sequence shown here is derived from an EMBL/GenBank/DDBJ whole genome shotgun (WGS) entry which is preliminary data.</text>
</comment>
<dbReference type="RefSeq" id="WP_245301411.1">
    <property type="nucleotide sequence ID" value="NZ_CP110224.1"/>
</dbReference>
<evidence type="ECO:0000256" key="4">
    <source>
        <dbReference type="ARBA" id="ARBA00022801"/>
    </source>
</evidence>
<dbReference type="Pfam" id="PF08340">
    <property type="entry name" value="YicC-like_C"/>
    <property type="match status" value="1"/>
</dbReference>
<feature type="domain" description="Endoribonuclease YicC-like N-terminal" evidence="6">
    <location>
        <begin position="5"/>
        <end position="156"/>
    </location>
</feature>
<protein>
    <submittedName>
        <fullName evidence="8">Uncharacterized protein (TIGR00255 family)</fullName>
    </submittedName>
</protein>
<evidence type="ECO:0000256" key="3">
    <source>
        <dbReference type="ARBA" id="ARBA00022759"/>
    </source>
</evidence>